<dbReference type="EMBL" id="MEWG01000024">
    <property type="protein sequence ID" value="OGC77236.1"/>
    <property type="molecule type" value="Genomic_DNA"/>
</dbReference>
<name>A0A1F4X6E4_UNCKA</name>
<evidence type="ECO:0000313" key="2">
    <source>
        <dbReference type="Proteomes" id="UP000176815"/>
    </source>
</evidence>
<comment type="caution">
    <text evidence="1">The sequence shown here is derived from an EMBL/GenBank/DDBJ whole genome shotgun (WGS) entry which is preliminary data.</text>
</comment>
<gene>
    <name evidence="1" type="ORF">A2619_04445</name>
</gene>
<dbReference type="AlphaFoldDB" id="A0A1F4X6E4"/>
<organism evidence="1 2">
    <name type="scientific">candidate division WWE3 bacterium RIFOXYD1_FULL_39_9</name>
    <dbReference type="NCBI Taxonomy" id="1802649"/>
    <lineage>
        <taxon>Bacteria</taxon>
        <taxon>Katanobacteria</taxon>
    </lineage>
</organism>
<evidence type="ECO:0000313" key="1">
    <source>
        <dbReference type="EMBL" id="OGC77236.1"/>
    </source>
</evidence>
<dbReference type="Proteomes" id="UP000176815">
    <property type="component" value="Unassembled WGS sequence"/>
</dbReference>
<protein>
    <submittedName>
        <fullName evidence="1">Uncharacterized protein</fullName>
    </submittedName>
</protein>
<accession>A0A1F4X6E4</accession>
<reference evidence="1 2" key="1">
    <citation type="journal article" date="2016" name="Nat. Commun.">
        <title>Thousands of microbial genomes shed light on interconnected biogeochemical processes in an aquifer system.</title>
        <authorList>
            <person name="Anantharaman K."/>
            <person name="Brown C.T."/>
            <person name="Hug L.A."/>
            <person name="Sharon I."/>
            <person name="Castelle C.J."/>
            <person name="Probst A.J."/>
            <person name="Thomas B.C."/>
            <person name="Singh A."/>
            <person name="Wilkins M.J."/>
            <person name="Karaoz U."/>
            <person name="Brodie E.L."/>
            <person name="Williams K.H."/>
            <person name="Hubbard S.S."/>
            <person name="Banfield J.F."/>
        </authorList>
    </citation>
    <scope>NUCLEOTIDE SEQUENCE [LARGE SCALE GENOMIC DNA]</scope>
</reference>
<proteinExistence type="predicted"/>
<sequence>MYAERKERKLNTIHIREIVVSAIPGSSQNVCEEECMILSIEKKTNVVLVLNDRKYLFDFCKMVSTIKELKKGEKQK</sequence>